<accession>E4WYG7</accession>
<dbReference type="InterPro" id="IPR042178">
    <property type="entry name" value="Serpin_sf_1"/>
</dbReference>
<dbReference type="InParanoid" id="E4WYG7"/>
<keyword evidence="1" id="KW-0732">Signal</keyword>
<dbReference type="OrthoDB" id="10368573at2759"/>
<feature type="domain" description="Serpin" evidence="2">
    <location>
        <begin position="32"/>
        <end position="169"/>
    </location>
</feature>
<evidence type="ECO:0000313" key="3">
    <source>
        <dbReference type="EMBL" id="CBY22731.1"/>
    </source>
</evidence>
<dbReference type="EMBL" id="FN653019">
    <property type="protein sequence ID" value="CBY22731.1"/>
    <property type="molecule type" value="Genomic_DNA"/>
</dbReference>
<name>E4WYG7_OIKDI</name>
<dbReference type="AlphaFoldDB" id="E4WYG7"/>
<dbReference type="Gene3D" id="3.30.497.10">
    <property type="entry name" value="Antithrombin, subunit I, domain 2"/>
    <property type="match status" value="1"/>
</dbReference>
<keyword evidence="4" id="KW-1185">Reference proteome</keyword>
<dbReference type="Proteomes" id="UP000001307">
    <property type="component" value="Unassembled WGS sequence"/>
</dbReference>
<organism evidence="3">
    <name type="scientific">Oikopleura dioica</name>
    <name type="common">Tunicate</name>
    <dbReference type="NCBI Taxonomy" id="34765"/>
    <lineage>
        <taxon>Eukaryota</taxon>
        <taxon>Metazoa</taxon>
        <taxon>Chordata</taxon>
        <taxon>Tunicata</taxon>
        <taxon>Appendicularia</taxon>
        <taxon>Copelata</taxon>
        <taxon>Oikopleuridae</taxon>
        <taxon>Oikopleura</taxon>
    </lineage>
</organism>
<dbReference type="InterPro" id="IPR023796">
    <property type="entry name" value="Serpin_dom"/>
</dbReference>
<reference evidence="3" key="1">
    <citation type="journal article" date="2010" name="Science">
        <title>Plasticity of animal genome architecture unmasked by rapid evolution of a pelagic tunicate.</title>
        <authorList>
            <person name="Denoeud F."/>
            <person name="Henriet S."/>
            <person name="Mungpakdee S."/>
            <person name="Aury J.M."/>
            <person name="Da Silva C."/>
            <person name="Brinkmann H."/>
            <person name="Mikhaleva J."/>
            <person name="Olsen L.C."/>
            <person name="Jubin C."/>
            <person name="Canestro C."/>
            <person name="Bouquet J.M."/>
            <person name="Danks G."/>
            <person name="Poulain J."/>
            <person name="Campsteijn C."/>
            <person name="Adamski M."/>
            <person name="Cross I."/>
            <person name="Yadetie F."/>
            <person name="Muffato M."/>
            <person name="Louis A."/>
            <person name="Butcher S."/>
            <person name="Tsagkogeorga G."/>
            <person name="Konrad A."/>
            <person name="Singh S."/>
            <person name="Jensen M.F."/>
            <person name="Cong E.H."/>
            <person name="Eikeseth-Otteraa H."/>
            <person name="Noel B."/>
            <person name="Anthouard V."/>
            <person name="Porcel B.M."/>
            <person name="Kachouri-Lafond R."/>
            <person name="Nishino A."/>
            <person name="Ugolini M."/>
            <person name="Chourrout P."/>
            <person name="Nishida H."/>
            <person name="Aasland R."/>
            <person name="Huzurbazar S."/>
            <person name="Westhof E."/>
            <person name="Delsuc F."/>
            <person name="Lehrach H."/>
            <person name="Reinhardt R."/>
            <person name="Weissenbach J."/>
            <person name="Roy S.W."/>
            <person name="Artiguenave F."/>
            <person name="Postlethwait J.H."/>
            <person name="Manak J.R."/>
            <person name="Thompson E.M."/>
            <person name="Jaillon O."/>
            <person name="Du Pasquier L."/>
            <person name="Boudinot P."/>
            <person name="Liberles D.A."/>
            <person name="Volff J.N."/>
            <person name="Philippe H."/>
            <person name="Lenhard B."/>
            <person name="Roest Crollius H."/>
            <person name="Wincker P."/>
            <person name="Chourrout D."/>
        </authorList>
    </citation>
    <scope>NUCLEOTIDE SEQUENCE [LARGE SCALE GENOMIC DNA]</scope>
</reference>
<sequence length="268" mass="30591">MRRLSLQLLTVTVTLLPDQIEARADDSNLFQEEFALKIYNAQLKESYNQNRNFLVSPLSTYRQLHSLCLSSTGKTKKEIKEIVSCRGKVTKRLNKAFRDIKNRNIKALPDVYSADGRWDLQRGYRILSNFAANPKIVDMNILIINRNFDLDEGYAIQGINHFYNAITKKLDLRQMPDMVPTEHVVERTSRMVVTDQSIVRLPIFDSSISFRPFQNDRSGPFSSHLPVTSTVKMVTLANVMVTQIIHKRLAAQAIHLNMAVKVGLTALL</sequence>
<dbReference type="Pfam" id="PF00079">
    <property type="entry name" value="Serpin"/>
    <property type="match status" value="1"/>
</dbReference>
<dbReference type="InterPro" id="IPR036186">
    <property type="entry name" value="Serpin_sf"/>
</dbReference>
<dbReference type="SUPFAM" id="SSF56574">
    <property type="entry name" value="Serpins"/>
    <property type="match status" value="1"/>
</dbReference>
<protein>
    <recommendedName>
        <fullName evidence="2">Serpin domain-containing protein</fullName>
    </recommendedName>
</protein>
<feature type="chain" id="PRO_5003189749" description="Serpin domain-containing protein" evidence="1">
    <location>
        <begin position="23"/>
        <end position="268"/>
    </location>
</feature>
<proteinExistence type="predicted"/>
<feature type="signal peptide" evidence="1">
    <location>
        <begin position="1"/>
        <end position="22"/>
    </location>
</feature>
<evidence type="ECO:0000259" key="2">
    <source>
        <dbReference type="Pfam" id="PF00079"/>
    </source>
</evidence>
<evidence type="ECO:0000256" key="1">
    <source>
        <dbReference type="SAM" id="SignalP"/>
    </source>
</evidence>
<gene>
    <name evidence="3" type="ORF">GSOID_T00013501001</name>
</gene>
<evidence type="ECO:0000313" key="4">
    <source>
        <dbReference type="Proteomes" id="UP000001307"/>
    </source>
</evidence>